<accession>A0ACB8CPF4</accession>
<reference evidence="1" key="1">
    <citation type="submission" date="2020-05" db="EMBL/GenBank/DDBJ databases">
        <title>Large-scale comparative analyses of tick genomes elucidate their genetic diversity and vector capacities.</title>
        <authorList>
            <person name="Jia N."/>
            <person name="Wang J."/>
            <person name="Shi W."/>
            <person name="Du L."/>
            <person name="Sun Y."/>
            <person name="Zhan W."/>
            <person name="Jiang J."/>
            <person name="Wang Q."/>
            <person name="Zhang B."/>
            <person name="Ji P."/>
            <person name="Sakyi L.B."/>
            <person name="Cui X."/>
            <person name="Yuan T."/>
            <person name="Jiang B."/>
            <person name="Yang W."/>
            <person name="Lam T.T.-Y."/>
            <person name="Chang Q."/>
            <person name="Ding S."/>
            <person name="Wang X."/>
            <person name="Zhu J."/>
            <person name="Ruan X."/>
            <person name="Zhao L."/>
            <person name="Wei J."/>
            <person name="Que T."/>
            <person name="Du C."/>
            <person name="Cheng J."/>
            <person name="Dai P."/>
            <person name="Han X."/>
            <person name="Huang E."/>
            <person name="Gao Y."/>
            <person name="Liu J."/>
            <person name="Shao H."/>
            <person name="Ye R."/>
            <person name="Li L."/>
            <person name="Wei W."/>
            <person name="Wang X."/>
            <person name="Wang C."/>
            <person name="Yang T."/>
            <person name="Huo Q."/>
            <person name="Li W."/>
            <person name="Guo W."/>
            <person name="Chen H."/>
            <person name="Zhou L."/>
            <person name="Ni X."/>
            <person name="Tian J."/>
            <person name="Zhou Y."/>
            <person name="Sheng Y."/>
            <person name="Liu T."/>
            <person name="Pan Y."/>
            <person name="Xia L."/>
            <person name="Li J."/>
            <person name="Zhao F."/>
            <person name="Cao W."/>
        </authorList>
    </citation>
    <scope>NUCLEOTIDE SEQUENCE</scope>
    <source>
        <strain evidence="1">Dsil-2018</strain>
    </source>
</reference>
<proteinExistence type="predicted"/>
<gene>
    <name evidence="1" type="ORF">HPB49_003566</name>
</gene>
<evidence type="ECO:0000313" key="1">
    <source>
        <dbReference type="EMBL" id="KAH7948928.1"/>
    </source>
</evidence>
<dbReference type="Proteomes" id="UP000821865">
    <property type="component" value="Chromosome 5"/>
</dbReference>
<protein>
    <submittedName>
        <fullName evidence="1">Uncharacterized protein</fullName>
    </submittedName>
</protein>
<organism evidence="1 2">
    <name type="scientific">Dermacentor silvarum</name>
    <name type="common">Tick</name>
    <dbReference type="NCBI Taxonomy" id="543639"/>
    <lineage>
        <taxon>Eukaryota</taxon>
        <taxon>Metazoa</taxon>
        <taxon>Ecdysozoa</taxon>
        <taxon>Arthropoda</taxon>
        <taxon>Chelicerata</taxon>
        <taxon>Arachnida</taxon>
        <taxon>Acari</taxon>
        <taxon>Parasitiformes</taxon>
        <taxon>Ixodida</taxon>
        <taxon>Ixodoidea</taxon>
        <taxon>Ixodidae</taxon>
        <taxon>Rhipicephalinae</taxon>
        <taxon>Dermacentor</taxon>
    </lineage>
</organism>
<name>A0ACB8CPF4_DERSI</name>
<keyword evidence="2" id="KW-1185">Reference proteome</keyword>
<sequence>MVQAHQLSEVPPNPDGNDGRCVQDLAGIFVNSAVFRDLQPRILVEMLKGPRCVQFLMKNTQLQAHFSNPERMQALVAKNPQLQELLKSVWCRRPGVLLSFPSILVLDAFRGHLADSVKKLLRDSGNELVVIPGGMTSQLQPLDVCVNKPFKDAVKRCYAEWMRPGEPAVTPTGPLKRALPATLCEWIVDAWASIPQDLVRRALKKCGFSNALDGTEDEYLWDDLSDKELSEESAAENNSE</sequence>
<evidence type="ECO:0000313" key="2">
    <source>
        <dbReference type="Proteomes" id="UP000821865"/>
    </source>
</evidence>
<comment type="caution">
    <text evidence="1">The sequence shown here is derived from an EMBL/GenBank/DDBJ whole genome shotgun (WGS) entry which is preliminary data.</text>
</comment>
<dbReference type="EMBL" id="CM023474">
    <property type="protein sequence ID" value="KAH7948928.1"/>
    <property type="molecule type" value="Genomic_DNA"/>
</dbReference>